<dbReference type="EC" id="1.6.5.9" evidence="2"/>
<keyword evidence="14" id="KW-1185">Reference proteome</keyword>
<dbReference type="SUPFAM" id="SSF51905">
    <property type="entry name" value="FAD/NAD(P)-binding domain"/>
    <property type="match status" value="1"/>
</dbReference>
<dbReference type="PRINTS" id="PR00411">
    <property type="entry name" value="PNDRDTASEI"/>
</dbReference>
<feature type="region of interest" description="Disordered" evidence="9">
    <location>
        <begin position="433"/>
        <end position="459"/>
    </location>
</feature>
<dbReference type="InterPro" id="IPR023753">
    <property type="entry name" value="FAD/NAD-binding_dom"/>
</dbReference>
<keyword evidence="10" id="KW-0472">Membrane</keyword>
<accession>A0A849A5E7</accession>
<evidence type="ECO:0000256" key="1">
    <source>
        <dbReference type="ARBA" id="ARBA00005272"/>
    </source>
</evidence>
<proteinExistence type="inferred from homology"/>
<gene>
    <name evidence="13" type="ORF">HKD39_01140</name>
</gene>
<organism evidence="13 14">
    <name type="scientific">Nakamurella aerolata</name>
    <dbReference type="NCBI Taxonomy" id="1656892"/>
    <lineage>
        <taxon>Bacteria</taxon>
        <taxon>Bacillati</taxon>
        <taxon>Actinomycetota</taxon>
        <taxon>Actinomycetes</taxon>
        <taxon>Nakamurellales</taxon>
        <taxon>Nakamurellaceae</taxon>
        <taxon>Nakamurella</taxon>
    </lineage>
</organism>
<dbReference type="Pfam" id="PF07992">
    <property type="entry name" value="Pyr_redox_2"/>
    <property type="match status" value="1"/>
</dbReference>
<evidence type="ECO:0000313" key="14">
    <source>
        <dbReference type="Proteomes" id="UP000562984"/>
    </source>
</evidence>
<keyword evidence="3" id="KW-0285">Flavoprotein</keyword>
<feature type="domain" description="External alternative NADH-ubiquinone oxidoreductase-like C-terminal" evidence="12">
    <location>
        <begin position="353"/>
        <end position="414"/>
    </location>
</feature>
<evidence type="ECO:0000256" key="8">
    <source>
        <dbReference type="ARBA" id="ARBA00047599"/>
    </source>
</evidence>
<comment type="caution">
    <text evidence="13">The sequence shown here is derived from an EMBL/GenBank/DDBJ whole genome shotgun (WGS) entry which is preliminary data.</text>
</comment>
<keyword evidence="10" id="KW-1133">Transmembrane helix</keyword>
<dbReference type="AlphaFoldDB" id="A0A849A5E7"/>
<dbReference type="InterPro" id="IPR045024">
    <property type="entry name" value="NDH-2"/>
</dbReference>
<evidence type="ECO:0000256" key="6">
    <source>
        <dbReference type="ARBA" id="ARBA00023002"/>
    </source>
</evidence>
<dbReference type="PANTHER" id="PTHR43706:SF47">
    <property type="entry name" value="EXTERNAL NADH-UBIQUINONE OXIDOREDUCTASE 1, MITOCHONDRIAL-RELATED"/>
    <property type="match status" value="1"/>
</dbReference>
<evidence type="ECO:0000259" key="12">
    <source>
        <dbReference type="Pfam" id="PF22366"/>
    </source>
</evidence>
<dbReference type="Pfam" id="PF22366">
    <property type="entry name" value="NDH2_C"/>
    <property type="match status" value="1"/>
</dbReference>
<dbReference type="RefSeq" id="WP_171198001.1">
    <property type="nucleotide sequence ID" value="NZ_JABEND010000001.1"/>
</dbReference>
<evidence type="ECO:0000259" key="11">
    <source>
        <dbReference type="Pfam" id="PF07992"/>
    </source>
</evidence>
<dbReference type="InterPro" id="IPR036188">
    <property type="entry name" value="FAD/NAD-bd_sf"/>
</dbReference>
<keyword evidence="6" id="KW-0560">Oxidoreductase</keyword>
<evidence type="ECO:0000256" key="5">
    <source>
        <dbReference type="ARBA" id="ARBA00022946"/>
    </source>
</evidence>
<keyword evidence="4" id="KW-0274">FAD</keyword>
<dbReference type="Proteomes" id="UP000562984">
    <property type="component" value="Unassembled WGS sequence"/>
</dbReference>
<feature type="domain" description="FAD/NAD(P)-binding" evidence="11">
    <location>
        <begin position="19"/>
        <end position="329"/>
    </location>
</feature>
<protein>
    <recommendedName>
        <fullName evidence="2">NADH:ubiquinone reductase (non-electrogenic)</fullName>
        <ecNumber evidence="2">1.6.5.9</ecNumber>
    </recommendedName>
</protein>
<evidence type="ECO:0000256" key="7">
    <source>
        <dbReference type="ARBA" id="ARBA00023027"/>
    </source>
</evidence>
<dbReference type="EMBL" id="JABEND010000001">
    <property type="protein sequence ID" value="NNG34348.1"/>
    <property type="molecule type" value="Genomic_DNA"/>
</dbReference>
<keyword evidence="5" id="KW-0809">Transit peptide</keyword>
<comment type="catalytic activity">
    <reaction evidence="8">
        <text>a quinone + NADH + H(+) = a quinol + NAD(+)</text>
        <dbReference type="Rhea" id="RHEA:46160"/>
        <dbReference type="ChEBI" id="CHEBI:15378"/>
        <dbReference type="ChEBI" id="CHEBI:24646"/>
        <dbReference type="ChEBI" id="CHEBI:57540"/>
        <dbReference type="ChEBI" id="CHEBI:57945"/>
        <dbReference type="ChEBI" id="CHEBI:132124"/>
        <dbReference type="EC" id="1.6.5.9"/>
    </reaction>
</comment>
<evidence type="ECO:0000256" key="2">
    <source>
        <dbReference type="ARBA" id="ARBA00012637"/>
    </source>
</evidence>
<feature type="compositionally biased region" description="Low complexity" evidence="9">
    <location>
        <begin position="440"/>
        <end position="453"/>
    </location>
</feature>
<name>A0A849A5E7_9ACTN</name>
<dbReference type="Gene3D" id="3.50.50.100">
    <property type="match status" value="1"/>
</dbReference>
<evidence type="ECO:0000256" key="9">
    <source>
        <dbReference type="SAM" id="MobiDB-lite"/>
    </source>
</evidence>
<evidence type="ECO:0000313" key="13">
    <source>
        <dbReference type="EMBL" id="NNG34348.1"/>
    </source>
</evidence>
<keyword evidence="7" id="KW-0520">NAD</keyword>
<evidence type="ECO:0000256" key="10">
    <source>
        <dbReference type="SAM" id="Phobius"/>
    </source>
</evidence>
<keyword evidence="10" id="KW-0812">Transmembrane</keyword>
<evidence type="ECO:0000256" key="4">
    <source>
        <dbReference type="ARBA" id="ARBA00022827"/>
    </source>
</evidence>
<dbReference type="InterPro" id="IPR054585">
    <property type="entry name" value="NDH2-like_C"/>
</dbReference>
<dbReference type="PRINTS" id="PR00368">
    <property type="entry name" value="FADPNR"/>
</dbReference>
<sequence length="459" mass="49833">MSENPATSIRPSGARKRPHVVIVGGGFAGLSAVKALAKADVDITLVDRHTYNTFQPLLYQVATAGLNPGDVTYFLRATRMKQRNVSFRQGEVTKVDPQAKIVSFEDGGALDYDFLILASGATTNYFSTPGAEEYSMAIYTRAQAVKLRDDIFTQLEHAAAAKSGEDLTIVVVGAGPTGVEMAGALAELRNDAMSTVYPELDPRRTHIVMLEMADKVLAPFDKKLQDYAYKAMRERGVEVRLGTAVKAVTPDGVELGNGEFLKAGVVVWATGVTVPKIVGGWGFPQGRGGRIETGEDLRVKGFDNVFATGDVSITPDPLPQLSQPALQEGHHAGKQIERLLQGYDTQPFKYWDKGTMATIGRRAAVADIKVPFLKKDVRLTGSLAWLIWMFIHIYYLLANRNRLATFVNLATKYLSPSRRTNPIVGDIPVFEQRQHPDLPAGDAAATADSAKAGEPVKTA</sequence>
<evidence type="ECO:0000256" key="3">
    <source>
        <dbReference type="ARBA" id="ARBA00022630"/>
    </source>
</evidence>
<reference evidence="13 14" key="1">
    <citation type="submission" date="2020-05" db="EMBL/GenBank/DDBJ databases">
        <title>Nakamurella sp. DB0629 isolated from air conditioner.</title>
        <authorList>
            <person name="Kim D.H."/>
            <person name="Kim D.-U."/>
        </authorList>
    </citation>
    <scope>NUCLEOTIDE SEQUENCE [LARGE SCALE GENOMIC DNA]</scope>
    <source>
        <strain evidence="13 14">DB0629</strain>
    </source>
</reference>
<comment type="similarity">
    <text evidence="1">Belongs to the NADH dehydrogenase family.</text>
</comment>
<feature type="transmembrane region" description="Helical" evidence="10">
    <location>
        <begin position="379"/>
        <end position="397"/>
    </location>
</feature>
<dbReference type="PANTHER" id="PTHR43706">
    <property type="entry name" value="NADH DEHYDROGENASE"/>
    <property type="match status" value="1"/>
</dbReference>
<dbReference type="GO" id="GO:0050136">
    <property type="term" value="F:NADH dehydrogenase (quinone) (non-electrogenic) activity"/>
    <property type="evidence" value="ECO:0007669"/>
    <property type="project" value="UniProtKB-EC"/>
</dbReference>